<dbReference type="Pfam" id="PF12771">
    <property type="entry name" value="SusD-like_2"/>
    <property type="match status" value="1"/>
</dbReference>
<organism evidence="2 3">
    <name type="scientific">Splendidivirga corallicola</name>
    <dbReference type="NCBI Taxonomy" id="3051826"/>
    <lineage>
        <taxon>Bacteria</taxon>
        <taxon>Pseudomonadati</taxon>
        <taxon>Bacteroidota</taxon>
        <taxon>Cytophagia</taxon>
        <taxon>Cytophagales</taxon>
        <taxon>Splendidivirgaceae</taxon>
        <taxon>Splendidivirga</taxon>
    </lineage>
</organism>
<evidence type="ECO:0000313" key="3">
    <source>
        <dbReference type="Proteomes" id="UP001172082"/>
    </source>
</evidence>
<keyword evidence="2" id="KW-0449">Lipoprotein</keyword>
<dbReference type="Proteomes" id="UP001172082">
    <property type="component" value="Unassembled WGS sequence"/>
</dbReference>
<comment type="caution">
    <text evidence="2">The sequence shown here is derived from an EMBL/GenBank/DDBJ whole genome shotgun (WGS) entry which is preliminary data.</text>
</comment>
<dbReference type="PROSITE" id="PS51257">
    <property type="entry name" value="PROKAR_LIPOPROTEIN"/>
    <property type="match status" value="1"/>
</dbReference>
<keyword evidence="1" id="KW-0732">Signal</keyword>
<proteinExistence type="predicted"/>
<dbReference type="InterPro" id="IPR041662">
    <property type="entry name" value="SusD-like_2"/>
</dbReference>
<accession>A0ABT8KK54</accession>
<dbReference type="SUPFAM" id="SSF48452">
    <property type="entry name" value="TPR-like"/>
    <property type="match status" value="1"/>
</dbReference>
<evidence type="ECO:0000313" key="2">
    <source>
        <dbReference type="EMBL" id="MDN5201084.1"/>
    </source>
</evidence>
<reference evidence="2" key="1">
    <citation type="submission" date="2023-06" db="EMBL/GenBank/DDBJ databases">
        <title>Genomic of Parafulvivirga corallium.</title>
        <authorList>
            <person name="Wang G."/>
        </authorList>
    </citation>
    <scope>NUCLEOTIDE SEQUENCE</scope>
    <source>
        <strain evidence="2">BMA10</strain>
    </source>
</reference>
<feature type="chain" id="PRO_5046116278" evidence="1">
    <location>
        <begin position="22"/>
        <end position="481"/>
    </location>
</feature>
<sequence>MKNNKLIYSLLLSFGLIVATSCDETFEEINTSKNSPTAVSSDVLLTAALNDQFNNFGGFGTGYIGVFTQHFAGNHAFGVDMDQYNLDNGSWNGQWTGYYRGPMRDLIEIMNVGAENEDWHYVGVAKIMMAFALGTLTDMYGDIPWSQAFNIDEYLTQTYDSQESIYNEIQRLLTEAVSDLGKTTNLPLQGDFVHGNSTSNWIATAHLLSARYHNHLSKRDPSGSATRALAAVDAAKAAGLTSANDFRMKYEGTAQHRNPWYAMWENNQVIAAENFMLELQNTNDPRLEAYWDDDRFPVGSDPVGFVGKQNGFGITNLSFSPIGPDTFYGKLDSDHFLATYFELLFIEAEAAFRSGDMARAATAHNSAVQEQIGIVVADAADPRIAPYIATYASETAGTITLEKIMTEKYKAMFTMEIESWVDIRRHDFAFPNTLIIPTRSDGSQVATEYICRVLYPQDELNNNAANVPSGLTIFSKSWLFQ</sequence>
<evidence type="ECO:0000256" key="1">
    <source>
        <dbReference type="SAM" id="SignalP"/>
    </source>
</evidence>
<dbReference type="InterPro" id="IPR011990">
    <property type="entry name" value="TPR-like_helical_dom_sf"/>
</dbReference>
<keyword evidence="3" id="KW-1185">Reference proteome</keyword>
<feature type="signal peptide" evidence="1">
    <location>
        <begin position="1"/>
        <end position="21"/>
    </location>
</feature>
<dbReference type="EMBL" id="JAUJEA010000002">
    <property type="protein sequence ID" value="MDN5201084.1"/>
    <property type="molecule type" value="Genomic_DNA"/>
</dbReference>
<dbReference type="RefSeq" id="WP_346751112.1">
    <property type="nucleotide sequence ID" value="NZ_JAUJEA010000002.1"/>
</dbReference>
<protein>
    <submittedName>
        <fullName evidence="2">SusD/RagB family nutrient-binding outer membrane lipoprotein</fullName>
    </submittedName>
</protein>
<name>A0ABT8KK54_9BACT</name>
<gene>
    <name evidence="2" type="ORF">QQ008_06920</name>
</gene>
<dbReference type="Gene3D" id="1.25.40.390">
    <property type="match status" value="1"/>
</dbReference>